<evidence type="ECO:0000313" key="3">
    <source>
        <dbReference type="EMBL" id="MBF9220167.1"/>
    </source>
</evidence>
<dbReference type="CDD" id="cd02966">
    <property type="entry name" value="TlpA_like_family"/>
    <property type="match status" value="1"/>
</dbReference>
<comment type="caution">
    <text evidence="3">The sequence shown here is derived from an EMBL/GenBank/DDBJ whole genome shotgun (WGS) entry which is preliminary data.</text>
</comment>
<dbReference type="EMBL" id="JADQDM010000001">
    <property type="protein sequence ID" value="MBF9220167.1"/>
    <property type="molecule type" value="Genomic_DNA"/>
</dbReference>
<protein>
    <submittedName>
        <fullName evidence="3">TlpA family protein disulfide reductase</fullName>
    </submittedName>
</protein>
<dbReference type="PROSITE" id="PS51352">
    <property type="entry name" value="THIOREDOXIN_2"/>
    <property type="match status" value="1"/>
</dbReference>
<reference evidence="3 4" key="1">
    <citation type="submission" date="2020-11" db="EMBL/GenBank/DDBJ databases">
        <authorList>
            <person name="Kim M.K."/>
        </authorList>
    </citation>
    <scope>NUCLEOTIDE SEQUENCE [LARGE SCALE GENOMIC DNA]</scope>
    <source>
        <strain evidence="3 4">BT662</strain>
    </source>
</reference>
<evidence type="ECO:0000313" key="4">
    <source>
        <dbReference type="Proteomes" id="UP000618931"/>
    </source>
</evidence>
<proteinExistence type="predicted"/>
<dbReference type="InterPro" id="IPR000866">
    <property type="entry name" value="AhpC/TSA"/>
</dbReference>
<gene>
    <name evidence="3" type="ORF">I2H31_03535</name>
</gene>
<name>A0ABS0HZN4_9BACT</name>
<sequence>MPSLIQQIIILLLAMASGGAAAQPTAPAILRGRVLHPKDSVVFLARPRSLLDPTPVMATARLNAAGRFTVELDSLRRPLAAQWGLGRPARARRVIPLWLAPGDTLTLEIDAKRPQRSLRFAGRGAAANYYRTAQQRARVENFYDAPEGRPEPKSPARMRARADRYRQRAEAVLAEADRAHPLPPTFRRQEAAAIRYAWGQALLGLHMDYEYRAWGQGPVVRKLPESYYSFLAELPWPQDSLLAHGAYRGFAVGYVRYLLRERRQRLSFSAFVPRQFPWAYDTVRRVLPAGPTRTYLLAQTLDDLLQAGYESDLAPLLAHFQTLGPDQELRAALARRQAQLAFTRAGQPVPNFTLTNLAGQPVRLADFQGQLVYLDLWASWCQPCRAEAPALRALQARFAAQAGQLVFVSLSIDASAAAWRRAVAADHLTDAPNQVQALGQMADPALRRLWEERGVPQYWLLGPDGRILDGNAPRPSDPAAATTLETALRAAAGSLGRKP</sequence>
<dbReference type="SUPFAM" id="SSF52833">
    <property type="entry name" value="Thioredoxin-like"/>
    <property type="match status" value="1"/>
</dbReference>
<feature type="chain" id="PRO_5046384292" evidence="1">
    <location>
        <begin position="23"/>
        <end position="499"/>
    </location>
</feature>
<dbReference type="PANTHER" id="PTHR42852">
    <property type="entry name" value="THIOL:DISULFIDE INTERCHANGE PROTEIN DSBE"/>
    <property type="match status" value="1"/>
</dbReference>
<evidence type="ECO:0000256" key="1">
    <source>
        <dbReference type="SAM" id="SignalP"/>
    </source>
</evidence>
<dbReference type="Pfam" id="PF00578">
    <property type="entry name" value="AhpC-TSA"/>
    <property type="match status" value="1"/>
</dbReference>
<dbReference type="InterPro" id="IPR036249">
    <property type="entry name" value="Thioredoxin-like_sf"/>
</dbReference>
<dbReference type="InterPro" id="IPR013766">
    <property type="entry name" value="Thioredoxin_domain"/>
</dbReference>
<keyword evidence="1" id="KW-0732">Signal</keyword>
<dbReference type="Proteomes" id="UP000618931">
    <property type="component" value="Unassembled WGS sequence"/>
</dbReference>
<keyword evidence="4" id="KW-1185">Reference proteome</keyword>
<accession>A0ABS0HZN4</accession>
<organism evidence="3 4">
    <name type="scientific">Hymenobacter ruricola</name>
    <dbReference type="NCBI Taxonomy" id="2791023"/>
    <lineage>
        <taxon>Bacteria</taxon>
        <taxon>Pseudomonadati</taxon>
        <taxon>Bacteroidota</taxon>
        <taxon>Cytophagia</taxon>
        <taxon>Cytophagales</taxon>
        <taxon>Hymenobacteraceae</taxon>
        <taxon>Hymenobacter</taxon>
    </lineage>
</organism>
<evidence type="ECO:0000259" key="2">
    <source>
        <dbReference type="PROSITE" id="PS51352"/>
    </source>
</evidence>
<dbReference type="Gene3D" id="3.40.30.10">
    <property type="entry name" value="Glutaredoxin"/>
    <property type="match status" value="1"/>
</dbReference>
<dbReference type="RefSeq" id="WP_196291606.1">
    <property type="nucleotide sequence ID" value="NZ_JADQDM010000001.1"/>
</dbReference>
<dbReference type="PANTHER" id="PTHR42852:SF13">
    <property type="entry name" value="PROTEIN DIPZ"/>
    <property type="match status" value="1"/>
</dbReference>
<feature type="domain" description="Thioredoxin" evidence="2">
    <location>
        <begin position="343"/>
        <end position="493"/>
    </location>
</feature>
<dbReference type="InterPro" id="IPR050553">
    <property type="entry name" value="Thioredoxin_ResA/DsbE_sf"/>
</dbReference>
<feature type="signal peptide" evidence="1">
    <location>
        <begin position="1"/>
        <end position="22"/>
    </location>
</feature>